<gene>
    <name evidence="1" type="ORF">ONZ43_g5440</name>
</gene>
<keyword evidence="2" id="KW-1185">Reference proteome</keyword>
<protein>
    <submittedName>
        <fullName evidence="1">Uncharacterized protein</fullName>
    </submittedName>
</protein>
<reference evidence="1" key="1">
    <citation type="submission" date="2022-11" db="EMBL/GenBank/DDBJ databases">
        <title>Genome Sequence of Nemania bipapillata.</title>
        <authorList>
            <person name="Buettner E."/>
        </authorList>
    </citation>
    <scope>NUCLEOTIDE SEQUENCE</scope>
    <source>
        <strain evidence="1">CP14</strain>
    </source>
</reference>
<comment type="caution">
    <text evidence="1">The sequence shown here is derived from an EMBL/GenBank/DDBJ whole genome shotgun (WGS) entry which is preliminary data.</text>
</comment>
<accession>A0ACC2IAI7</accession>
<proteinExistence type="predicted"/>
<evidence type="ECO:0000313" key="1">
    <source>
        <dbReference type="EMBL" id="KAJ8112218.1"/>
    </source>
</evidence>
<dbReference type="Proteomes" id="UP001153334">
    <property type="component" value="Unassembled WGS sequence"/>
</dbReference>
<organism evidence="1 2">
    <name type="scientific">Nemania bipapillata</name>
    <dbReference type="NCBI Taxonomy" id="110536"/>
    <lineage>
        <taxon>Eukaryota</taxon>
        <taxon>Fungi</taxon>
        <taxon>Dikarya</taxon>
        <taxon>Ascomycota</taxon>
        <taxon>Pezizomycotina</taxon>
        <taxon>Sordariomycetes</taxon>
        <taxon>Xylariomycetidae</taxon>
        <taxon>Xylariales</taxon>
        <taxon>Xylariaceae</taxon>
        <taxon>Nemania</taxon>
    </lineage>
</organism>
<evidence type="ECO:0000313" key="2">
    <source>
        <dbReference type="Proteomes" id="UP001153334"/>
    </source>
</evidence>
<name>A0ACC2IAI7_9PEZI</name>
<dbReference type="EMBL" id="JAPESX010001685">
    <property type="protein sequence ID" value="KAJ8112218.1"/>
    <property type="molecule type" value="Genomic_DNA"/>
</dbReference>
<sequence length="273" mass="30874">MAVNNTPKTAQGSLTTDPGSPTKFPRSVDPSNIITREDVEHKPWKYVGYRGYTKLIASEDDFFILRRFNLLNIRVALLLQDEIAVLENELDEIDEKASRKDSEDVHNGSFRQDQDDRMIVLNKIRKQIMKYKEQDYLTHESDLFGVVQRDKTPLRQLIDNSRRLRTLPIWRVKNLGIPDYETDVVSQYSDKRISTFASGIIVSLGAILLLAPLWILNALGNPNLKLAVITVFIAIFLVILSFAMVTKPFEALGATAAYAAVLMVFLQFGDGPS</sequence>